<keyword evidence="2" id="KW-0813">Transport</keyword>
<dbReference type="InterPro" id="IPR042044">
    <property type="entry name" value="EXOC6PINT-1/Sec15/Tip20_C_dom2"/>
</dbReference>
<dbReference type="GO" id="GO:0006893">
    <property type="term" value="P:Golgi to plasma membrane transport"/>
    <property type="evidence" value="ECO:0007669"/>
    <property type="project" value="TreeGrafter"/>
</dbReference>
<comment type="similarity">
    <text evidence="1">Belongs to the SEC15 family.</text>
</comment>
<evidence type="ECO:0000259" key="5">
    <source>
        <dbReference type="Pfam" id="PF04091"/>
    </source>
</evidence>
<dbReference type="STRING" id="478820.A0A196SEA3"/>
<evidence type="ECO:0000313" key="7">
    <source>
        <dbReference type="EMBL" id="OAO14646.1"/>
    </source>
</evidence>
<organism evidence="7 8">
    <name type="scientific">Blastocystis sp. subtype 1 (strain ATCC 50177 / NandII)</name>
    <dbReference type="NCBI Taxonomy" id="478820"/>
    <lineage>
        <taxon>Eukaryota</taxon>
        <taxon>Sar</taxon>
        <taxon>Stramenopiles</taxon>
        <taxon>Bigyra</taxon>
        <taxon>Opalozoa</taxon>
        <taxon>Opalinata</taxon>
        <taxon>Blastocystidae</taxon>
        <taxon>Blastocystis</taxon>
    </lineage>
</organism>
<dbReference type="AlphaFoldDB" id="A0A196SEA3"/>
<comment type="caution">
    <text evidence="7">The sequence shown here is derived from an EMBL/GenBank/DDBJ whole genome shotgun (WGS) entry which is preliminary data.</text>
</comment>
<evidence type="ECO:0000259" key="6">
    <source>
        <dbReference type="Pfam" id="PF20651"/>
    </source>
</evidence>
<dbReference type="GO" id="GO:0090522">
    <property type="term" value="P:vesicle tethering involved in exocytosis"/>
    <property type="evidence" value="ECO:0007669"/>
    <property type="project" value="InterPro"/>
</dbReference>
<feature type="domain" description="Exocyst complex component EXOC6/Sec15 N-terminal" evidence="6">
    <location>
        <begin position="18"/>
        <end position="185"/>
    </location>
</feature>
<dbReference type="InterPro" id="IPR048359">
    <property type="entry name" value="EXOC6_Sec15_N"/>
</dbReference>
<proteinExistence type="inferred from homology"/>
<dbReference type="Pfam" id="PF20651">
    <property type="entry name" value="EXOC6_Sec15_N"/>
    <property type="match status" value="1"/>
</dbReference>
<dbReference type="EMBL" id="LXWW01000228">
    <property type="protein sequence ID" value="OAO14646.1"/>
    <property type="molecule type" value="Genomic_DNA"/>
</dbReference>
<dbReference type="Pfam" id="PF04091">
    <property type="entry name" value="Sec15_C"/>
    <property type="match status" value="1"/>
</dbReference>
<dbReference type="OrthoDB" id="10267033at2759"/>
<keyword evidence="8" id="KW-1185">Reference proteome</keyword>
<accession>A0A196SEA3</accession>
<dbReference type="InterPro" id="IPR046361">
    <property type="entry name" value="EXOC6/Sec15_C"/>
</dbReference>
<dbReference type="GO" id="GO:0016020">
    <property type="term" value="C:membrane"/>
    <property type="evidence" value="ECO:0007669"/>
    <property type="project" value="TreeGrafter"/>
</dbReference>
<feature type="domain" description="Exocyst complex subunit EXOC6/Sec15 C-terminal" evidence="5">
    <location>
        <begin position="352"/>
        <end position="688"/>
    </location>
</feature>
<dbReference type="PANTHER" id="PTHR12702">
    <property type="entry name" value="SEC15"/>
    <property type="match status" value="1"/>
</dbReference>
<dbReference type="PANTHER" id="PTHR12702:SF0">
    <property type="entry name" value="EXOCYST COMPLEX COMPONENT 6"/>
    <property type="match status" value="1"/>
</dbReference>
<keyword evidence="3" id="KW-0268">Exocytosis</keyword>
<dbReference type="GO" id="GO:0000145">
    <property type="term" value="C:exocyst"/>
    <property type="evidence" value="ECO:0007669"/>
    <property type="project" value="TreeGrafter"/>
</dbReference>
<dbReference type="Proteomes" id="UP000078348">
    <property type="component" value="Unassembled WGS sequence"/>
</dbReference>
<evidence type="ECO:0000256" key="2">
    <source>
        <dbReference type="ARBA" id="ARBA00022448"/>
    </source>
</evidence>
<protein>
    <submittedName>
        <fullName evidence="7">Sec15</fullName>
    </submittedName>
</protein>
<keyword evidence="4" id="KW-0175">Coiled coil</keyword>
<sequence>MLKTALQRGWSNSFMKSLDGFVAEKEHAVQDICNKNYMQICDSMDKIITMKRDMNDMSEQITTFHEGISFSGLKALKDAERYISLKKTNENVEKAYEDIIVFDNLLLLTERVMNLVNDEKYYLALKTLDTLKTNLKSCPSCRLSRVLEAFIKPQTDDIIEKCRQSFYKWCREIRSVCQMIGEACMIRTFNRKQQNLDAKYKKEGIEDIMEKIDLSVVFEYQHVFEHVGRLPEFKRMYIERREPQCDFEVMAAKNLKAMSTEQFCRMLNGLLYTSIGYFYVEDTMQRGTLLYSDSSHMQSLFNTQLQVLVEALQYHMRLINSVEELMTIETSVWTYAEVMSGQPLLFNVESIYDMRSQLVEQSIAIIKGSVVTDLSDAIENDRFEPYVVHSAEDFYGVIAKYQLLDEVPTAYPFTCPFTGVVLTVLQAITNSISRLEQVCASLGVIENYASQYMLVTMVLDNVVSALAEQEEEITEGEVHKMAIMSLNWGAFAKAVDSLQRILLANEDQQNGGSMSLDKQKHQFVSQQSKLQDTIVETIQEHCDELLGELNDPDVLFAATPNQQRHECVESVKEYLASAFKEVSVLPRAMIEVCEFTTCHHIAQFFQELISNGENAVSVISVFNLNLDLLELEGFVEDLDVPDLVQCFNAVHQLFSLLLSGRLSDILDDDIRNAKYPFVAIPTLIGVLENLKENKKLTLKKTMVTMLKKKDVDYVLQSLREMYE</sequence>
<evidence type="ECO:0000256" key="4">
    <source>
        <dbReference type="ARBA" id="ARBA00023054"/>
    </source>
</evidence>
<evidence type="ECO:0000313" key="8">
    <source>
        <dbReference type="Proteomes" id="UP000078348"/>
    </source>
</evidence>
<gene>
    <name evidence="7" type="ORF">AV274_3690</name>
</gene>
<dbReference type="GO" id="GO:0006886">
    <property type="term" value="P:intracellular protein transport"/>
    <property type="evidence" value="ECO:0007669"/>
    <property type="project" value="InterPro"/>
</dbReference>
<dbReference type="InterPro" id="IPR042045">
    <property type="entry name" value="EXOC6/Sec15_C_dom1"/>
</dbReference>
<name>A0A196SEA3_BLAHN</name>
<reference evidence="7 8" key="1">
    <citation type="submission" date="2016-05" db="EMBL/GenBank/DDBJ databases">
        <title>Nuclear genome of Blastocystis sp. subtype 1 NandII.</title>
        <authorList>
            <person name="Gentekaki E."/>
            <person name="Curtis B."/>
            <person name="Stairs C."/>
            <person name="Eme L."/>
            <person name="Herman E."/>
            <person name="Klimes V."/>
            <person name="Arias M.C."/>
            <person name="Elias M."/>
            <person name="Hilliou F."/>
            <person name="Klute M."/>
            <person name="Malik S.-B."/>
            <person name="Pightling A."/>
            <person name="Rachubinski R."/>
            <person name="Salas D."/>
            <person name="Schlacht A."/>
            <person name="Suga H."/>
            <person name="Archibald J."/>
            <person name="Ball S.G."/>
            <person name="Clark G."/>
            <person name="Dacks J."/>
            <person name="Van Der Giezen M."/>
            <person name="Tsaousis A."/>
            <person name="Roger A."/>
        </authorList>
    </citation>
    <scope>NUCLEOTIDE SEQUENCE [LARGE SCALE GENOMIC DNA]</scope>
    <source>
        <strain evidence="8">ATCC 50177 / NandII</strain>
    </source>
</reference>
<dbReference type="Gene3D" id="1.20.58.670">
    <property type="entry name" value="Dsl1p vesicle tethering complex, Tip20p subunit, domain D"/>
    <property type="match status" value="1"/>
</dbReference>
<evidence type="ECO:0000256" key="1">
    <source>
        <dbReference type="ARBA" id="ARBA00007944"/>
    </source>
</evidence>
<evidence type="ECO:0000256" key="3">
    <source>
        <dbReference type="ARBA" id="ARBA00022483"/>
    </source>
</evidence>
<dbReference type="Gene3D" id="1.10.357.30">
    <property type="entry name" value="Exocyst complex subunit Sec15 C-terminal domain, N-terminal subdomain"/>
    <property type="match status" value="1"/>
</dbReference>
<dbReference type="InterPro" id="IPR007225">
    <property type="entry name" value="EXOC6/Sec15"/>
</dbReference>